<keyword evidence="2" id="KW-1185">Reference proteome</keyword>
<dbReference type="PANTHER" id="PTHR37166">
    <property type="entry name" value="PROTEIN FLAG"/>
    <property type="match status" value="1"/>
</dbReference>
<evidence type="ECO:0000313" key="2">
    <source>
        <dbReference type="Proteomes" id="UP000194841"/>
    </source>
</evidence>
<reference evidence="1 2" key="1">
    <citation type="submission" date="2017-02" db="EMBL/GenBank/DDBJ databases">
        <title>Pseudoalteromonas ulvae TC14 Genome.</title>
        <authorList>
            <person name="Molmeret M."/>
        </authorList>
    </citation>
    <scope>NUCLEOTIDE SEQUENCE [LARGE SCALE GENOMIC DNA]</scope>
    <source>
        <strain evidence="1">TC14</strain>
    </source>
</reference>
<accession>A0A244CSJ7</accession>
<dbReference type="Pfam" id="PF03646">
    <property type="entry name" value="FlaG"/>
    <property type="match status" value="1"/>
</dbReference>
<dbReference type="InterPro" id="IPR005186">
    <property type="entry name" value="FlaG"/>
</dbReference>
<dbReference type="RefSeq" id="WP_086743887.1">
    <property type="nucleotide sequence ID" value="NZ_MWPV01000002.1"/>
</dbReference>
<dbReference type="InterPro" id="IPR035924">
    <property type="entry name" value="FlaG-like_sf"/>
</dbReference>
<evidence type="ECO:0008006" key="3">
    <source>
        <dbReference type="Google" id="ProtNLM"/>
    </source>
</evidence>
<comment type="caution">
    <text evidence="1">The sequence shown here is derived from an EMBL/GenBank/DDBJ whole genome shotgun (WGS) entry which is preliminary data.</text>
</comment>
<sequence length="134" mass="14915">MKVDTTNIIEQAVVKQPVSNQHPEPKQVASQLNKPITFEDHSTSLVKAEDEMNQDVEKDSEAVNMEEVAQKLQDFVDSLNTSLRFSVDKESGRDIIKVVDSESGDLIRQFPSEEVLDVIKSLSKATGTLLSEKV</sequence>
<dbReference type="Gene3D" id="3.30.160.170">
    <property type="entry name" value="FlaG-like"/>
    <property type="match status" value="1"/>
</dbReference>
<dbReference type="AlphaFoldDB" id="A0A244CSJ7"/>
<proteinExistence type="predicted"/>
<evidence type="ECO:0000313" key="1">
    <source>
        <dbReference type="EMBL" id="OUL58584.1"/>
    </source>
</evidence>
<dbReference type="OrthoDB" id="5741693at2"/>
<dbReference type="EMBL" id="MWPV01000002">
    <property type="protein sequence ID" value="OUL58584.1"/>
    <property type="molecule type" value="Genomic_DNA"/>
</dbReference>
<organism evidence="1 2">
    <name type="scientific">Pseudoalteromonas ulvae</name>
    <dbReference type="NCBI Taxonomy" id="107327"/>
    <lineage>
        <taxon>Bacteria</taxon>
        <taxon>Pseudomonadati</taxon>
        <taxon>Pseudomonadota</taxon>
        <taxon>Gammaproteobacteria</taxon>
        <taxon>Alteromonadales</taxon>
        <taxon>Pseudoalteromonadaceae</taxon>
        <taxon>Pseudoalteromonas</taxon>
    </lineage>
</organism>
<dbReference type="PANTHER" id="PTHR37166:SF1">
    <property type="entry name" value="PROTEIN FLAG"/>
    <property type="match status" value="1"/>
</dbReference>
<protein>
    <recommendedName>
        <fullName evidence="3">Flagellar biosynthesis protein FlaG</fullName>
    </recommendedName>
</protein>
<dbReference type="SUPFAM" id="SSF160214">
    <property type="entry name" value="FlaG-like"/>
    <property type="match status" value="1"/>
</dbReference>
<dbReference type="Proteomes" id="UP000194841">
    <property type="component" value="Unassembled WGS sequence"/>
</dbReference>
<name>A0A244CSJ7_PSEDV</name>
<gene>
    <name evidence="1" type="ORF">B1199_09700</name>
</gene>